<dbReference type="EMBL" id="MU004296">
    <property type="protein sequence ID" value="KAF2660993.1"/>
    <property type="molecule type" value="Genomic_DNA"/>
</dbReference>
<name>A0A6A6TPW3_9PLEO</name>
<accession>A0A6A6TPW3</accession>
<protein>
    <submittedName>
        <fullName evidence="1">Uncharacterized protein</fullName>
    </submittedName>
</protein>
<evidence type="ECO:0000313" key="1">
    <source>
        <dbReference type="EMBL" id="KAF2660993.1"/>
    </source>
</evidence>
<evidence type="ECO:0000313" key="2">
    <source>
        <dbReference type="Proteomes" id="UP000799324"/>
    </source>
</evidence>
<dbReference type="Proteomes" id="UP000799324">
    <property type="component" value="Unassembled WGS sequence"/>
</dbReference>
<proteinExistence type="predicted"/>
<gene>
    <name evidence="1" type="ORF">K491DRAFT_711246</name>
</gene>
<sequence length="154" mass="17667">MSALSKTTDLRDHETDIQTLRTYLKSHFGTYDIPGFEEMEWRIGPVDIILVLGTLNGFNVEARWDPTQFARNMNVSLFTQETPGTLTKGHLDKVDFRDPFWKIMTNANSARIKADYLRSFLRACLILKGLTPMSPTYISSSMMHQTRLAIAHIR</sequence>
<organism evidence="1 2">
    <name type="scientific">Lophiostoma macrostomum CBS 122681</name>
    <dbReference type="NCBI Taxonomy" id="1314788"/>
    <lineage>
        <taxon>Eukaryota</taxon>
        <taxon>Fungi</taxon>
        <taxon>Dikarya</taxon>
        <taxon>Ascomycota</taxon>
        <taxon>Pezizomycotina</taxon>
        <taxon>Dothideomycetes</taxon>
        <taxon>Pleosporomycetidae</taxon>
        <taxon>Pleosporales</taxon>
        <taxon>Lophiostomataceae</taxon>
        <taxon>Lophiostoma</taxon>
    </lineage>
</organism>
<dbReference type="AlphaFoldDB" id="A0A6A6TPW3"/>
<reference evidence="1" key="1">
    <citation type="journal article" date="2020" name="Stud. Mycol.">
        <title>101 Dothideomycetes genomes: a test case for predicting lifestyles and emergence of pathogens.</title>
        <authorList>
            <person name="Haridas S."/>
            <person name="Albert R."/>
            <person name="Binder M."/>
            <person name="Bloem J."/>
            <person name="Labutti K."/>
            <person name="Salamov A."/>
            <person name="Andreopoulos B."/>
            <person name="Baker S."/>
            <person name="Barry K."/>
            <person name="Bills G."/>
            <person name="Bluhm B."/>
            <person name="Cannon C."/>
            <person name="Castanera R."/>
            <person name="Culley D."/>
            <person name="Daum C."/>
            <person name="Ezra D."/>
            <person name="Gonzalez J."/>
            <person name="Henrissat B."/>
            <person name="Kuo A."/>
            <person name="Liang C."/>
            <person name="Lipzen A."/>
            <person name="Lutzoni F."/>
            <person name="Magnuson J."/>
            <person name="Mondo S."/>
            <person name="Nolan M."/>
            <person name="Ohm R."/>
            <person name="Pangilinan J."/>
            <person name="Park H.-J."/>
            <person name="Ramirez L."/>
            <person name="Alfaro M."/>
            <person name="Sun H."/>
            <person name="Tritt A."/>
            <person name="Yoshinaga Y."/>
            <person name="Zwiers L.-H."/>
            <person name="Turgeon B."/>
            <person name="Goodwin S."/>
            <person name="Spatafora J."/>
            <person name="Crous P."/>
            <person name="Grigoriev I."/>
        </authorList>
    </citation>
    <scope>NUCLEOTIDE SEQUENCE</scope>
    <source>
        <strain evidence="1">CBS 122681</strain>
    </source>
</reference>
<keyword evidence="2" id="KW-1185">Reference proteome</keyword>